<sequence length="237" mass="26707">MADYHATLLKFPSLPSKLIRNVRTMFEAALEQASSSQPTPSATRILHYAQTFAKYVASLFNGNPASMLYGYLTPHANEIFATVYNRVSSLCPKPTPTRQFYRLHITARGHPSKGRVSASDGTGGRYRCTIGSYNSQHLETITWQFCFWRAISIVSHRSSVASTLLASLPAGSARQRCGGCLLYTHCSRNCQRAGWTHSRNPHKVTCEKLKMLNSFWRWDIHTNIAEYLMNSEPDVKQ</sequence>
<proteinExistence type="predicted"/>
<protein>
    <submittedName>
        <fullName evidence="1">Uncharacterized protein</fullName>
    </submittedName>
</protein>
<accession>A0A5C3R2K4</accession>
<dbReference type="Proteomes" id="UP000305067">
    <property type="component" value="Unassembled WGS sequence"/>
</dbReference>
<dbReference type="OrthoDB" id="265717at2759"/>
<evidence type="ECO:0000313" key="2">
    <source>
        <dbReference type="Proteomes" id="UP000305067"/>
    </source>
</evidence>
<dbReference type="AlphaFoldDB" id="A0A5C3R2K4"/>
<gene>
    <name evidence="1" type="ORF">BDV98DRAFT_601412</name>
</gene>
<name>A0A5C3R2K4_9AGAR</name>
<dbReference type="Gene3D" id="6.10.140.2220">
    <property type="match status" value="1"/>
</dbReference>
<evidence type="ECO:0000313" key="1">
    <source>
        <dbReference type="EMBL" id="TFL04964.1"/>
    </source>
</evidence>
<keyword evidence="2" id="KW-1185">Reference proteome</keyword>
<dbReference type="EMBL" id="ML178817">
    <property type="protein sequence ID" value="TFL04964.1"/>
    <property type="molecule type" value="Genomic_DNA"/>
</dbReference>
<reference evidence="1 2" key="1">
    <citation type="journal article" date="2019" name="Nat. Ecol. Evol.">
        <title>Megaphylogeny resolves global patterns of mushroom evolution.</title>
        <authorList>
            <person name="Varga T."/>
            <person name="Krizsan K."/>
            <person name="Foldi C."/>
            <person name="Dima B."/>
            <person name="Sanchez-Garcia M."/>
            <person name="Sanchez-Ramirez S."/>
            <person name="Szollosi G.J."/>
            <person name="Szarkandi J.G."/>
            <person name="Papp V."/>
            <person name="Albert L."/>
            <person name="Andreopoulos W."/>
            <person name="Angelini C."/>
            <person name="Antonin V."/>
            <person name="Barry K.W."/>
            <person name="Bougher N.L."/>
            <person name="Buchanan P."/>
            <person name="Buyck B."/>
            <person name="Bense V."/>
            <person name="Catcheside P."/>
            <person name="Chovatia M."/>
            <person name="Cooper J."/>
            <person name="Damon W."/>
            <person name="Desjardin D."/>
            <person name="Finy P."/>
            <person name="Geml J."/>
            <person name="Haridas S."/>
            <person name="Hughes K."/>
            <person name="Justo A."/>
            <person name="Karasinski D."/>
            <person name="Kautmanova I."/>
            <person name="Kiss B."/>
            <person name="Kocsube S."/>
            <person name="Kotiranta H."/>
            <person name="LaButti K.M."/>
            <person name="Lechner B.E."/>
            <person name="Liimatainen K."/>
            <person name="Lipzen A."/>
            <person name="Lukacs Z."/>
            <person name="Mihaltcheva S."/>
            <person name="Morgado L.N."/>
            <person name="Niskanen T."/>
            <person name="Noordeloos M.E."/>
            <person name="Ohm R.A."/>
            <person name="Ortiz-Santana B."/>
            <person name="Ovrebo C."/>
            <person name="Racz N."/>
            <person name="Riley R."/>
            <person name="Savchenko A."/>
            <person name="Shiryaev A."/>
            <person name="Soop K."/>
            <person name="Spirin V."/>
            <person name="Szebenyi C."/>
            <person name="Tomsovsky M."/>
            <person name="Tulloss R.E."/>
            <person name="Uehling J."/>
            <person name="Grigoriev I.V."/>
            <person name="Vagvolgyi C."/>
            <person name="Papp T."/>
            <person name="Martin F.M."/>
            <person name="Miettinen O."/>
            <person name="Hibbett D.S."/>
            <person name="Nagy L.G."/>
        </authorList>
    </citation>
    <scope>NUCLEOTIDE SEQUENCE [LARGE SCALE GENOMIC DNA]</scope>
    <source>
        <strain evidence="1 2">CBS 309.79</strain>
    </source>
</reference>
<organism evidence="1 2">
    <name type="scientific">Pterulicium gracile</name>
    <dbReference type="NCBI Taxonomy" id="1884261"/>
    <lineage>
        <taxon>Eukaryota</taxon>
        <taxon>Fungi</taxon>
        <taxon>Dikarya</taxon>
        <taxon>Basidiomycota</taxon>
        <taxon>Agaricomycotina</taxon>
        <taxon>Agaricomycetes</taxon>
        <taxon>Agaricomycetidae</taxon>
        <taxon>Agaricales</taxon>
        <taxon>Pleurotineae</taxon>
        <taxon>Pterulaceae</taxon>
        <taxon>Pterulicium</taxon>
    </lineage>
</organism>
<dbReference type="SUPFAM" id="SSF144232">
    <property type="entry name" value="HIT/MYND zinc finger-like"/>
    <property type="match status" value="1"/>
</dbReference>